<evidence type="ECO:0000256" key="2">
    <source>
        <dbReference type="ARBA" id="ARBA00022723"/>
    </source>
</evidence>
<proteinExistence type="inferred from homology"/>
<feature type="domain" description="Alcohol dehydrogenase-like C-terminal" evidence="6">
    <location>
        <begin position="137"/>
        <end position="260"/>
    </location>
</feature>
<dbReference type="SUPFAM" id="SSF51735">
    <property type="entry name" value="NAD(P)-binding Rossmann-fold domains"/>
    <property type="match status" value="1"/>
</dbReference>
<evidence type="ECO:0000259" key="6">
    <source>
        <dbReference type="Pfam" id="PF00107"/>
    </source>
</evidence>
<dbReference type="GO" id="GO:0008270">
    <property type="term" value="F:zinc ion binding"/>
    <property type="evidence" value="ECO:0007669"/>
    <property type="project" value="InterPro"/>
</dbReference>
<evidence type="ECO:0000256" key="1">
    <source>
        <dbReference type="ARBA" id="ARBA00001947"/>
    </source>
</evidence>
<dbReference type="Gene3D" id="3.90.180.10">
    <property type="entry name" value="Medium-chain alcohol dehydrogenases, catalytic domain"/>
    <property type="match status" value="1"/>
</dbReference>
<dbReference type="GO" id="GO:0016491">
    <property type="term" value="F:oxidoreductase activity"/>
    <property type="evidence" value="ECO:0007669"/>
    <property type="project" value="UniProtKB-KW"/>
</dbReference>
<evidence type="ECO:0008006" key="10">
    <source>
        <dbReference type="Google" id="ProtNLM"/>
    </source>
</evidence>
<evidence type="ECO:0000256" key="4">
    <source>
        <dbReference type="ARBA" id="ARBA00023002"/>
    </source>
</evidence>
<dbReference type="SUPFAM" id="SSF50129">
    <property type="entry name" value="GroES-like"/>
    <property type="match status" value="1"/>
</dbReference>
<sequence length="300" mass="32146">MDIPTNFIIGHEFVGQVDEIGGDVKNFRVGDQVVVPFFTACGKCFFCKKKQSSRCANGKLFGNSQGTNSIPGGQADYVRVPNADTTMVLAPTTVPRELLVLMADIFPTGYFAASRFLKNLEPAEQESTVCAVVGCGPVGLCAVASALTMCSTVYAIDSVPERLQEAKQLGAIPLDLNEDPGTTVRQATGGRGADVVLEVVGNAGALDLSIDIARPFASISSVGVHTSTLLLAGPLLYGKNLTLAFGRCPVRSIFEEALEVLVKLEDRLLFLCGTKMKLEEANEAYRRFDAREVNKVVFDL</sequence>
<keyword evidence="9" id="KW-1185">Reference proteome</keyword>
<accession>A0A8H7J8L4</accession>
<reference evidence="8" key="1">
    <citation type="submission" date="2018-12" db="EMBL/GenBank/DDBJ databases">
        <authorList>
            <person name="Syme R.A."/>
            <person name="Farfan-Caceres L."/>
            <person name="Lichtenzveig J."/>
        </authorList>
    </citation>
    <scope>NUCLEOTIDE SEQUENCE</scope>
    <source>
        <strain evidence="8">Al4</strain>
    </source>
</reference>
<dbReference type="EMBL" id="RZGK01000006">
    <property type="protein sequence ID" value="KAF9698217.1"/>
    <property type="molecule type" value="Genomic_DNA"/>
</dbReference>
<dbReference type="OrthoDB" id="442947at2759"/>
<name>A0A8H7J8L4_9PLEO</name>
<dbReference type="InterPro" id="IPR011032">
    <property type="entry name" value="GroES-like_sf"/>
</dbReference>
<dbReference type="PANTHER" id="PTHR42813">
    <property type="entry name" value="ZINC-TYPE ALCOHOL DEHYDROGENASE-LIKE"/>
    <property type="match status" value="1"/>
</dbReference>
<dbReference type="Pfam" id="PF00107">
    <property type="entry name" value="ADH_zinc_N"/>
    <property type="match status" value="1"/>
</dbReference>
<comment type="caution">
    <text evidence="8">The sequence shown here is derived from an EMBL/GenBank/DDBJ whole genome shotgun (WGS) entry which is preliminary data.</text>
</comment>
<dbReference type="Gene3D" id="3.40.50.720">
    <property type="entry name" value="NAD(P)-binding Rossmann-like Domain"/>
    <property type="match status" value="1"/>
</dbReference>
<dbReference type="InterPro" id="IPR013154">
    <property type="entry name" value="ADH-like_N"/>
</dbReference>
<evidence type="ECO:0000313" key="8">
    <source>
        <dbReference type="EMBL" id="KAF9698217.1"/>
    </source>
</evidence>
<dbReference type="InterPro" id="IPR002328">
    <property type="entry name" value="ADH_Zn_CS"/>
</dbReference>
<gene>
    <name evidence="8" type="ORF">EKO04_003949</name>
</gene>
<reference evidence="8" key="2">
    <citation type="submission" date="2020-09" db="EMBL/GenBank/DDBJ databases">
        <title>Reference genome assembly for Australian Ascochyta lentis isolate Al4.</title>
        <authorList>
            <person name="Lee R.C."/>
            <person name="Farfan-Caceres L.M."/>
            <person name="Debler J.W."/>
            <person name="Williams A.H."/>
            <person name="Henares B.M."/>
        </authorList>
    </citation>
    <scope>NUCLEOTIDE SEQUENCE</scope>
    <source>
        <strain evidence="8">Al4</strain>
    </source>
</reference>
<dbReference type="AlphaFoldDB" id="A0A8H7J8L4"/>
<dbReference type="InterPro" id="IPR013149">
    <property type="entry name" value="ADH-like_C"/>
</dbReference>
<evidence type="ECO:0000313" key="9">
    <source>
        <dbReference type="Proteomes" id="UP000651452"/>
    </source>
</evidence>
<comment type="cofactor">
    <cofactor evidence="1 5">
        <name>Zn(2+)</name>
        <dbReference type="ChEBI" id="CHEBI:29105"/>
    </cofactor>
</comment>
<evidence type="ECO:0000259" key="7">
    <source>
        <dbReference type="Pfam" id="PF08240"/>
    </source>
</evidence>
<keyword evidence="2 5" id="KW-0479">Metal-binding</keyword>
<comment type="similarity">
    <text evidence="5">Belongs to the zinc-containing alcohol dehydrogenase family.</text>
</comment>
<evidence type="ECO:0000256" key="5">
    <source>
        <dbReference type="RuleBase" id="RU361277"/>
    </source>
</evidence>
<organism evidence="8 9">
    <name type="scientific">Ascochyta lentis</name>
    <dbReference type="NCBI Taxonomy" id="205686"/>
    <lineage>
        <taxon>Eukaryota</taxon>
        <taxon>Fungi</taxon>
        <taxon>Dikarya</taxon>
        <taxon>Ascomycota</taxon>
        <taxon>Pezizomycotina</taxon>
        <taxon>Dothideomycetes</taxon>
        <taxon>Pleosporomycetidae</taxon>
        <taxon>Pleosporales</taxon>
        <taxon>Pleosporineae</taxon>
        <taxon>Didymellaceae</taxon>
        <taxon>Ascochyta</taxon>
    </lineage>
</organism>
<dbReference type="PROSITE" id="PS00059">
    <property type="entry name" value="ADH_ZINC"/>
    <property type="match status" value="1"/>
</dbReference>
<protein>
    <recommendedName>
        <fullName evidence="10">Alcohol dehydrogenase</fullName>
    </recommendedName>
</protein>
<keyword evidence="4" id="KW-0560">Oxidoreductase</keyword>
<feature type="domain" description="Alcohol dehydrogenase-like N-terminal" evidence="7">
    <location>
        <begin position="4"/>
        <end position="85"/>
    </location>
</feature>
<dbReference type="InterPro" id="IPR036291">
    <property type="entry name" value="NAD(P)-bd_dom_sf"/>
</dbReference>
<dbReference type="Pfam" id="PF08240">
    <property type="entry name" value="ADH_N"/>
    <property type="match status" value="1"/>
</dbReference>
<keyword evidence="3 5" id="KW-0862">Zinc</keyword>
<dbReference type="PANTHER" id="PTHR42813:SF2">
    <property type="entry name" value="DEHYDROGENASE, ZINC-CONTAINING, PUTATIVE (AFU_ORTHOLOGUE AFUA_2G02810)-RELATED"/>
    <property type="match status" value="1"/>
</dbReference>
<evidence type="ECO:0000256" key="3">
    <source>
        <dbReference type="ARBA" id="ARBA00022833"/>
    </source>
</evidence>
<dbReference type="Proteomes" id="UP000651452">
    <property type="component" value="Unassembled WGS sequence"/>
</dbReference>